<dbReference type="EMBL" id="JAPQKO010000006">
    <property type="protein sequence ID" value="KAJ5156471.1"/>
    <property type="molecule type" value="Genomic_DNA"/>
</dbReference>
<sequence>MNLRRFILSLGLGLLAVHALPQRLQGDLQVTDHGGTSLPDVNEYPKANGSISSLEARTLPPAQPLTKIIDTDSGSLEGLYVPFLYAGYISASGTTWKRYQCDARTKKDKYTVVSEKNGPTSLPAMMLTDGLATCVSVTVVSRQGAMMAHVPPYVCQILSGEKGADPDPKTKRQAEIIKDAAKKLRNEYLDKMGVAASREKLKARAVQVTKNLFDLPLNYWERIPTDRKVGLKATDRSTTIDLTKSPPVYFIEDVPLDFSLP</sequence>
<evidence type="ECO:0000256" key="1">
    <source>
        <dbReference type="SAM" id="SignalP"/>
    </source>
</evidence>
<dbReference type="AlphaFoldDB" id="A0A9W9HV05"/>
<comment type="caution">
    <text evidence="2">The sequence shown here is derived from an EMBL/GenBank/DDBJ whole genome shotgun (WGS) entry which is preliminary data.</text>
</comment>
<reference evidence="2" key="1">
    <citation type="submission" date="2022-11" db="EMBL/GenBank/DDBJ databases">
        <authorList>
            <person name="Petersen C."/>
        </authorList>
    </citation>
    <scope>NUCLEOTIDE SEQUENCE</scope>
    <source>
        <strain evidence="2">IBT 21917</strain>
    </source>
</reference>
<protein>
    <submittedName>
        <fullName evidence="2">Uncharacterized protein</fullName>
    </submittedName>
</protein>
<organism evidence="2 3">
    <name type="scientific">Penicillium capsulatum</name>
    <dbReference type="NCBI Taxonomy" id="69766"/>
    <lineage>
        <taxon>Eukaryota</taxon>
        <taxon>Fungi</taxon>
        <taxon>Dikarya</taxon>
        <taxon>Ascomycota</taxon>
        <taxon>Pezizomycotina</taxon>
        <taxon>Eurotiomycetes</taxon>
        <taxon>Eurotiomycetidae</taxon>
        <taxon>Eurotiales</taxon>
        <taxon>Aspergillaceae</taxon>
        <taxon>Penicillium</taxon>
    </lineage>
</organism>
<evidence type="ECO:0000313" key="2">
    <source>
        <dbReference type="EMBL" id="KAJ5156471.1"/>
    </source>
</evidence>
<proteinExistence type="predicted"/>
<feature type="signal peptide" evidence="1">
    <location>
        <begin position="1"/>
        <end position="19"/>
    </location>
</feature>
<gene>
    <name evidence="2" type="ORF">N7492_009274</name>
</gene>
<name>A0A9W9HV05_9EURO</name>
<feature type="chain" id="PRO_5040871097" evidence="1">
    <location>
        <begin position="20"/>
        <end position="261"/>
    </location>
</feature>
<reference evidence="2" key="2">
    <citation type="journal article" date="2023" name="IMA Fungus">
        <title>Comparative genomic study of the Penicillium genus elucidates a diverse pangenome and 15 lateral gene transfer events.</title>
        <authorList>
            <person name="Petersen C."/>
            <person name="Sorensen T."/>
            <person name="Nielsen M.R."/>
            <person name="Sondergaard T.E."/>
            <person name="Sorensen J.L."/>
            <person name="Fitzpatrick D.A."/>
            <person name="Frisvad J.C."/>
            <person name="Nielsen K.L."/>
        </authorList>
    </citation>
    <scope>NUCLEOTIDE SEQUENCE</scope>
    <source>
        <strain evidence="2">IBT 21917</strain>
    </source>
</reference>
<dbReference type="Proteomes" id="UP001146351">
    <property type="component" value="Unassembled WGS sequence"/>
</dbReference>
<dbReference type="OrthoDB" id="5425701at2759"/>
<accession>A0A9W9HV05</accession>
<evidence type="ECO:0000313" key="3">
    <source>
        <dbReference type="Proteomes" id="UP001146351"/>
    </source>
</evidence>
<keyword evidence="1" id="KW-0732">Signal</keyword>
<keyword evidence="3" id="KW-1185">Reference proteome</keyword>